<dbReference type="GO" id="GO:0120095">
    <property type="term" value="C:vacuole-isolation membrane contact site"/>
    <property type="evidence" value="ECO:0007669"/>
    <property type="project" value="EnsemblFungi"/>
</dbReference>
<feature type="region of interest" description="Disordered" evidence="6">
    <location>
        <begin position="315"/>
        <end position="371"/>
    </location>
</feature>
<dbReference type="InterPro" id="IPR018731">
    <property type="entry name" value="Atg13_N"/>
</dbReference>
<feature type="compositionally biased region" description="Low complexity" evidence="6">
    <location>
        <begin position="470"/>
        <end position="479"/>
    </location>
</feature>
<feature type="region of interest" description="Disordered" evidence="6">
    <location>
        <begin position="467"/>
        <end position="516"/>
    </location>
</feature>
<evidence type="ECO:0000256" key="3">
    <source>
        <dbReference type="ARBA" id="ARBA00013801"/>
    </source>
</evidence>
<evidence type="ECO:0000256" key="1">
    <source>
        <dbReference type="ARBA" id="ARBA00004329"/>
    </source>
</evidence>
<feature type="compositionally biased region" description="Polar residues" evidence="6">
    <location>
        <begin position="349"/>
        <end position="371"/>
    </location>
</feature>
<dbReference type="GO" id="GO:1990316">
    <property type="term" value="C:Atg1/ULK1 kinase complex"/>
    <property type="evidence" value="ECO:0007669"/>
    <property type="project" value="EnsemblFungi"/>
</dbReference>
<feature type="domain" description="Autophagy-related protein 13 N-terminal" evidence="7">
    <location>
        <begin position="13"/>
        <end position="253"/>
    </location>
</feature>
<dbReference type="VEuPathDB" id="FungiDB:GWK60_G09713"/>
<proteinExistence type="inferred from homology"/>
<gene>
    <name evidence="8" type="ORF">AO440_001895</name>
</gene>
<comment type="similarity">
    <text evidence="2 5">Belongs to the ATG13 family. Fungi subfamily.</text>
</comment>
<dbReference type="Pfam" id="PF10033">
    <property type="entry name" value="ATG13"/>
    <property type="match status" value="1"/>
</dbReference>
<keyword evidence="4 5" id="KW-0072">Autophagy</keyword>
<evidence type="ECO:0000259" key="7">
    <source>
        <dbReference type="Pfam" id="PF10033"/>
    </source>
</evidence>
<dbReference type="GO" id="GO:0070772">
    <property type="term" value="C:PAS complex"/>
    <property type="evidence" value="ECO:0007669"/>
    <property type="project" value="EnsemblFungi"/>
</dbReference>
<dbReference type="GO" id="GO:0070016">
    <property type="term" value="F:armadillo repeat domain binding"/>
    <property type="evidence" value="ECO:0007669"/>
    <property type="project" value="EnsemblFungi"/>
</dbReference>
<name>A0A0W0C9U2_CANGB</name>
<dbReference type="PANTHER" id="PTHR13430">
    <property type="match status" value="1"/>
</dbReference>
<protein>
    <recommendedName>
        <fullName evidence="3 5">Autophagy-related protein 13</fullName>
    </recommendedName>
</protein>
<dbReference type="GO" id="GO:0008289">
    <property type="term" value="F:lipid binding"/>
    <property type="evidence" value="ECO:0007669"/>
    <property type="project" value="EnsemblFungi"/>
</dbReference>
<dbReference type="GO" id="GO:0034727">
    <property type="term" value="P:piecemeal microautophagy of the nucleus"/>
    <property type="evidence" value="ECO:0007669"/>
    <property type="project" value="EnsemblFungi"/>
</dbReference>
<feature type="region of interest" description="Disordered" evidence="6">
    <location>
        <begin position="572"/>
        <end position="597"/>
    </location>
</feature>
<dbReference type="VEuPathDB" id="FungiDB:B1J91_G09999g"/>
<feature type="compositionally biased region" description="Low complexity" evidence="6">
    <location>
        <begin position="321"/>
        <end position="335"/>
    </location>
</feature>
<dbReference type="GO" id="GO:0034497">
    <property type="term" value="P:protein localization to phagophore assembly site"/>
    <property type="evidence" value="ECO:0007669"/>
    <property type="project" value="EnsemblFungi"/>
</dbReference>
<comment type="caution">
    <text evidence="8">The sequence shown here is derived from an EMBL/GenBank/DDBJ whole genome shotgun (WGS) entry which is preliminary data.</text>
</comment>
<reference evidence="8 9" key="1">
    <citation type="submission" date="2015-10" db="EMBL/GenBank/DDBJ databases">
        <title>Draft genomes sequences of Candida glabrata isolates 1A, 1B, 2A, 2B, 3A and 3B.</title>
        <authorList>
            <person name="Haavelsrud O.E."/>
            <person name="Gaustad P."/>
        </authorList>
    </citation>
    <scope>NUCLEOTIDE SEQUENCE [LARGE SCALE GENOMIC DNA]</scope>
    <source>
        <strain evidence="8">910700640</strain>
    </source>
</reference>
<dbReference type="Proteomes" id="UP000054886">
    <property type="component" value="Unassembled WGS sequence"/>
</dbReference>
<dbReference type="InterPro" id="IPR036570">
    <property type="entry name" value="HORMA_dom_sf"/>
</dbReference>
<dbReference type="AlphaFoldDB" id="A0A0W0C9U2"/>
<evidence type="ECO:0000313" key="8">
    <source>
        <dbReference type="EMBL" id="KTB06207.1"/>
    </source>
</evidence>
<organism evidence="8 9">
    <name type="scientific">Candida glabrata</name>
    <name type="common">Yeast</name>
    <name type="synonym">Torulopsis glabrata</name>
    <dbReference type="NCBI Taxonomy" id="5478"/>
    <lineage>
        <taxon>Eukaryota</taxon>
        <taxon>Fungi</taxon>
        <taxon>Dikarya</taxon>
        <taxon>Ascomycota</taxon>
        <taxon>Saccharomycotina</taxon>
        <taxon>Saccharomycetes</taxon>
        <taxon>Saccharomycetales</taxon>
        <taxon>Saccharomycetaceae</taxon>
        <taxon>Nakaseomyces</taxon>
    </lineage>
</organism>
<dbReference type="Gene3D" id="3.30.900.10">
    <property type="entry name" value="HORMA domain"/>
    <property type="match status" value="1"/>
</dbReference>
<dbReference type="GO" id="GO:0071211">
    <property type="term" value="P:protein targeting to vacuole involved in autophagy"/>
    <property type="evidence" value="ECO:0007669"/>
    <property type="project" value="EnsemblFungi"/>
</dbReference>
<evidence type="ECO:0000313" key="9">
    <source>
        <dbReference type="Proteomes" id="UP000054886"/>
    </source>
</evidence>
<dbReference type="VEuPathDB" id="FungiDB:GVI51_G09845"/>
<comment type="subcellular location">
    <subcellularLocation>
        <location evidence="1">Preautophagosomal structure</location>
    </subcellularLocation>
</comment>
<evidence type="ECO:0000256" key="6">
    <source>
        <dbReference type="SAM" id="MobiDB-lite"/>
    </source>
</evidence>
<evidence type="ECO:0000256" key="4">
    <source>
        <dbReference type="ARBA" id="ARBA00023006"/>
    </source>
</evidence>
<dbReference type="PANTHER" id="PTHR13430:SF4">
    <property type="entry name" value="AUTOPHAGY-RELATED PROTEIN 13"/>
    <property type="match status" value="1"/>
</dbReference>
<dbReference type="GO" id="GO:0019887">
    <property type="term" value="F:protein kinase regulator activity"/>
    <property type="evidence" value="ECO:0007669"/>
    <property type="project" value="EnsemblFungi"/>
</dbReference>
<dbReference type="GO" id="GO:0000407">
    <property type="term" value="C:phagophore assembly site"/>
    <property type="evidence" value="ECO:0007669"/>
    <property type="project" value="UniProtKB-SubCell"/>
</dbReference>
<evidence type="ECO:0000256" key="2">
    <source>
        <dbReference type="ARBA" id="ARBA00005246"/>
    </source>
</evidence>
<evidence type="ECO:0000256" key="5">
    <source>
        <dbReference type="RuleBase" id="RU361214"/>
    </source>
</evidence>
<dbReference type="GO" id="GO:0010508">
    <property type="term" value="P:positive regulation of autophagy"/>
    <property type="evidence" value="ECO:0007669"/>
    <property type="project" value="EnsemblFungi"/>
</dbReference>
<dbReference type="Gene3D" id="6.10.140.1900">
    <property type="match status" value="1"/>
</dbReference>
<sequence length="660" mass="74273">MSNGNDNQVIELIQNFFLKSAGLVTTVESNRYSLDDTSIEFDDEWFDMNIDVLHDLPPIIDKWTNFDGTQELPPLVIETFLDLHLLPSSYTVRLRDDESHLWAVSKGNKKSEIVLERWLIELDKASTSFKNHVQSGSGVSPEKLDQQLRLLFRYLFTLLQLLPSNDLMMALNNQSESHNTPIPVDIKTRILDGSQPILSKGRIGLSRPIISSYSNIINNSNIPAHLEQKKITPVWTKYGLLRISVSYRRDCQFIFQDLNEDNSPNTQITNQPAKTNEISISLSPRSKNDPNQISHPSWQKKFISSSKQFQPFIVGSVGSANTPNQNSSRNPSNSSVVGPHYHPQHRLSIGSSTSVSTQPNYEGTSVGSTSKFASSFNNLRRHSSVRYHESTEKLAKTDKNNYEDTDDLMEFVRLIEAKPELQPKKGLSGLQDKNLSGSILRYQKLRPSNDMLSEDLALSVSIDPIHGSQRRNSNSHSHSPVASFSPSGHFSSINSKLSQPHLAVRGSSSTVNSRRNSVDKVLASALSPIYGGDIPEYHTKSHNPVFNEVDDEEEGNDDLLVNKIPININKHKMSTSPRSIDSISNSLTRNRTPFRQPYQYSQPTTIATQAYAKMHRPTVRSSDAISEINSRKGDNFHQLINDNDEDDLVFFMSDMNLPRE</sequence>
<dbReference type="GO" id="GO:0000423">
    <property type="term" value="P:mitophagy"/>
    <property type="evidence" value="ECO:0007669"/>
    <property type="project" value="TreeGrafter"/>
</dbReference>
<feature type="compositionally biased region" description="Polar residues" evidence="6">
    <location>
        <begin position="480"/>
        <end position="498"/>
    </location>
</feature>
<dbReference type="GO" id="GO:0005829">
    <property type="term" value="C:cytosol"/>
    <property type="evidence" value="ECO:0007669"/>
    <property type="project" value="TreeGrafter"/>
</dbReference>
<accession>A0A0W0C9U2</accession>
<dbReference type="InterPro" id="IPR040182">
    <property type="entry name" value="ATG13"/>
</dbReference>
<dbReference type="GO" id="GO:0071255">
    <property type="term" value="P:Cvt vesicle assembly"/>
    <property type="evidence" value="ECO:0007669"/>
    <property type="project" value="EnsemblFungi"/>
</dbReference>
<dbReference type="EMBL" id="LLZZ01000110">
    <property type="protein sequence ID" value="KTB06207.1"/>
    <property type="molecule type" value="Genomic_DNA"/>
</dbReference>
<feature type="region of interest" description="Disordered" evidence="6">
    <location>
        <begin position="281"/>
        <end position="300"/>
    </location>
</feature>
<feature type="compositionally biased region" description="Polar residues" evidence="6">
    <location>
        <begin position="574"/>
        <end position="597"/>
    </location>
</feature>
<dbReference type="GO" id="GO:0006995">
    <property type="term" value="P:cellular response to nitrogen starvation"/>
    <property type="evidence" value="ECO:0007669"/>
    <property type="project" value="EnsemblFungi"/>
</dbReference>
<dbReference type="VEuPathDB" id="FungiDB:CAGL0G09999g"/>
<feature type="compositionally biased region" description="Low complexity" evidence="6">
    <location>
        <begin position="504"/>
        <end position="515"/>
    </location>
</feature>
<dbReference type="GO" id="GO:0060341">
    <property type="term" value="P:regulation of cellular localization"/>
    <property type="evidence" value="ECO:0007669"/>
    <property type="project" value="EnsemblFungi"/>
</dbReference>